<dbReference type="InterPro" id="IPR013149">
    <property type="entry name" value="ADH-like_C"/>
</dbReference>
<gene>
    <name evidence="3" type="ORF">METZ01_LOCUS352645</name>
</gene>
<reference evidence="3" key="1">
    <citation type="submission" date="2018-05" db="EMBL/GenBank/DDBJ databases">
        <authorList>
            <person name="Lanie J.A."/>
            <person name="Ng W.-L."/>
            <person name="Kazmierczak K.M."/>
            <person name="Andrzejewski T.M."/>
            <person name="Davidsen T.M."/>
            <person name="Wayne K.J."/>
            <person name="Tettelin H."/>
            <person name="Glass J.I."/>
            <person name="Rusch D."/>
            <person name="Podicherti R."/>
            <person name="Tsui H.-C.T."/>
            <person name="Winkler M.E."/>
        </authorList>
    </citation>
    <scope>NUCLEOTIDE SEQUENCE</scope>
</reference>
<dbReference type="SUPFAM" id="SSF50129">
    <property type="entry name" value="GroES-like"/>
    <property type="match status" value="1"/>
</dbReference>
<accession>A0A382RT16</accession>
<organism evidence="3">
    <name type="scientific">marine metagenome</name>
    <dbReference type="NCBI Taxonomy" id="408172"/>
    <lineage>
        <taxon>unclassified sequences</taxon>
        <taxon>metagenomes</taxon>
        <taxon>ecological metagenomes</taxon>
    </lineage>
</organism>
<dbReference type="InterPro" id="IPR036291">
    <property type="entry name" value="NAD(P)-bd_dom_sf"/>
</dbReference>
<evidence type="ECO:0000259" key="2">
    <source>
        <dbReference type="Pfam" id="PF00107"/>
    </source>
</evidence>
<name>A0A382RT16_9ZZZZ</name>
<feature type="domain" description="Alcohol dehydrogenase-like C-terminal" evidence="2">
    <location>
        <begin position="94"/>
        <end position="227"/>
    </location>
</feature>
<feature type="non-terminal residue" evidence="3">
    <location>
        <position position="1"/>
    </location>
</feature>
<evidence type="ECO:0000313" key="3">
    <source>
        <dbReference type="EMBL" id="SVC99791.1"/>
    </source>
</evidence>
<dbReference type="Gene3D" id="3.90.180.10">
    <property type="entry name" value="Medium-chain alcohol dehydrogenases, catalytic domain"/>
    <property type="match status" value="1"/>
</dbReference>
<dbReference type="SUPFAM" id="SSF51735">
    <property type="entry name" value="NAD(P)-binding Rossmann-fold domains"/>
    <property type="match status" value="1"/>
</dbReference>
<dbReference type="Gene3D" id="3.40.50.720">
    <property type="entry name" value="NAD(P)-binding Rossmann-like Domain"/>
    <property type="match status" value="1"/>
</dbReference>
<dbReference type="AlphaFoldDB" id="A0A382RT16"/>
<keyword evidence="1" id="KW-0560">Oxidoreductase</keyword>
<dbReference type="PANTHER" id="PTHR43401:SF1">
    <property type="entry name" value="ENOYL REDUCTASE (ER) DOMAIN-CONTAINING PROTEIN"/>
    <property type="match status" value="1"/>
</dbReference>
<sequence>EVCGSCYHCLVKSQPNRCPSRKVYGITYGANDGLFGGWAEQIYLQPGVHVLKLPEGLTAEDVIGGGCGLFTGFAAVSRSEMKMGDVVVVQGCGPVGLSAAAFANLRGAGRVILIGEPSTRLDLGKKLGVDEVLDLGVLDHEFLCEEVKSLTAGRAVDVVIEASGNPVAVSQGFEMIRDGGTYVVAGHYTDAGAIQMNPHLDINRKHIVLKGQWGTEFHHLVGALSLFSKHRDRLPFASVIGATYSLDAADKALKDVEELRVTKAIIQP</sequence>
<dbReference type="InterPro" id="IPR050129">
    <property type="entry name" value="Zn_alcohol_dh"/>
</dbReference>
<dbReference type="PANTHER" id="PTHR43401">
    <property type="entry name" value="L-THREONINE 3-DEHYDROGENASE"/>
    <property type="match status" value="1"/>
</dbReference>
<dbReference type="GO" id="GO:0016491">
    <property type="term" value="F:oxidoreductase activity"/>
    <property type="evidence" value="ECO:0007669"/>
    <property type="project" value="UniProtKB-KW"/>
</dbReference>
<dbReference type="EMBL" id="UINC01123367">
    <property type="protein sequence ID" value="SVC99791.1"/>
    <property type="molecule type" value="Genomic_DNA"/>
</dbReference>
<dbReference type="InterPro" id="IPR011032">
    <property type="entry name" value="GroES-like_sf"/>
</dbReference>
<proteinExistence type="predicted"/>
<dbReference type="Pfam" id="PF00107">
    <property type="entry name" value="ADH_zinc_N"/>
    <property type="match status" value="1"/>
</dbReference>
<evidence type="ECO:0000256" key="1">
    <source>
        <dbReference type="ARBA" id="ARBA00023002"/>
    </source>
</evidence>
<protein>
    <recommendedName>
        <fullName evidence="2">Alcohol dehydrogenase-like C-terminal domain-containing protein</fullName>
    </recommendedName>
</protein>